<dbReference type="Proteomes" id="UP000653730">
    <property type="component" value="Unassembled WGS sequence"/>
</dbReference>
<gene>
    <name evidence="1" type="ORF">IBL28_10500</name>
</gene>
<dbReference type="PANTHER" id="PTHR39550">
    <property type="entry name" value="SLL0658 PROTEIN"/>
    <property type="match status" value="1"/>
</dbReference>
<name>A0A926JSJ3_9FLAO</name>
<dbReference type="EMBL" id="JACVDC010000026">
    <property type="protein sequence ID" value="MBC9796401.1"/>
    <property type="molecule type" value="Genomic_DNA"/>
</dbReference>
<evidence type="ECO:0000313" key="2">
    <source>
        <dbReference type="Proteomes" id="UP000653730"/>
    </source>
</evidence>
<accession>A0A926JSJ3</accession>
<dbReference type="Pfam" id="PF11848">
    <property type="entry name" value="DUF3368"/>
    <property type="match status" value="1"/>
</dbReference>
<proteinExistence type="predicted"/>
<sequence length="154" mass="17651">MPLNSEIIISDTSCLILLSKIDELELLKKMGETIYITSTIHKEFGKKLPNWIKVKKLKDNHYQKILEMDLDPGEASAIALSLDLENAVLILDDLKGRKVAERLQLKYSGTFGLILRAKQEGIVNHVRPILEKIRMTNFRFDENLFKIIIEESGE</sequence>
<keyword evidence="2" id="KW-1185">Reference proteome</keyword>
<dbReference type="RefSeq" id="WP_187965543.1">
    <property type="nucleotide sequence ID" value="NZ_JACVDC010000026.1"/>
</dbReference>
<protein>
    <submittedName>
        <fullName evidence="1">DUF3368 domain-containing protein</fullName>
    </submittedName>
</protein>
<reference evidence="1 2" key="1">
    <citation type="submission" date="2020-09" db="EMBL/GenBank/DDBJ databases">
        <title>Sinomicrobium weinanense sp. nov., a halophilic bacteria isolated from saline-alkali soil.</title>
        <authorList>
            <person name="Wu P."/>
            <person name="Ren H."/>
            <person name="Mei Y."/>
            <person name="Liang Y."/>
            <person name="Chen Z."/>
        </authorList>
    </citation>
    <scope>NUCLEOTIDE SEQUENCE [LARGE SCALE GENOMIC DNA]</scope>
    <source>
        <strain evidence="1 2">FJxs</strain>
    </source>
</reference>
<dbReference type="AlphaFoldDB" id="A0A926JSJ3"/>
<comment type="caution">
    <text evidence="1">The sequence shown here is derived from an EMBL/GenBank/DDBJ whole genome shotgun (WGS) entry which is preliminary data.</text>
</comment>
<dbReference type="InterPro" id="IPR021799">
    <property type="entry name" value="PIN-like_prokaryotic"/>
</dbReference>
<evidence type="ECO:0000313" key="1">
    <source>
        <dbReference type="EMBL" id="MBC9796401.1"/>
    </source>
</evidence>
<dbReference type="PANTHER" id="PTHR39550:SF1">
    <property type="entry name" value="SLL0658 PROTEIN"/>
    <property type="match status" value="1"/>
</dbReference>
<organism evidence="1 2">
    <name type="scientific">Sinomicrobium weinanense</name>
    <dbReference type="NCBI Taxonomy" id="2842200"/>
    <lineage>
        <taxon>Bacteria</taxon>
        <taxon>Pseudomonadati</taxon>
        <taxon>Bacteroidota</taxon>
        <taxon>Flavobacteriia</taxon>
        <taxon>Flavobacteriales</taxon>
        <taxon>Flavobacteriaceae</taxon>
        <taxon>Sinomicrobium</taxon>
    </lineage>
</organism>